<keyword evidence="7" id="KW-1015">Disulfide bond</keyword>
<feature type="transmembrane region" description="Helical" evidence="9">
    <location>
        <begin position="176"/>
        <end position="198"/>
    </location>
</feature>
<evidence type="ECO:0000256" key="1">
    <source>
        <dbReference type="ARBA" id="ARBA00004141"/>
    </source>
</evidence>
<protein>
    <submittedName>
        <fullName evidence="10">Solute carrier family 6 member 3</fullName>
    </submittedName>
</protein>
<dbReference type="InterPro" id="IPR000175">
    <property type="entry name" value="Na/ntran_symport"/>
</dbReference>
<evidence type="ECO:0000256" key="4">
    <source>
        <dbReference type="ARBA" id="ARBA00022989"/>
    </source>
</evidence>
<feature type="binding site" evidence="6">
    <location>
        <position position="219"/>
    </location>
    <ligand>
        <name>Na(+)</name>
        <dbReference type="ChEBI" id="CHEBI:29101"/>
        <label>1</label>
    </ligand>
</feature>
<dbReference type="SUPFAM" id="SSF161070">
    <property type="entry name" value="SNF-like"/>
    <property type="match status" value="1"/>
</dbReference>
<organism evidence="10 11">
    <name type="scientific">Panthera leo</name>
    <name type="common">Lion</name>
    <dbReference type="NCBI Taxonomy" id="9689"/>
    <lineage>
        <taxon>Eukaryota</taxon>
        <taxon>Metazoa</taxon>
        <taxon>Chordata</taxon>
        <taxon>Craniata</taxon>
        <taxon>Vertebrata</taxon>
        <taxon>Euteleostomi</taxon>
        <taxon>Mammalia</taxon>
        <taxon>Eutheria</taxon>
        <taxon>Laurasiatheria</taxon>
        <taxon>Carnivora</taxon>
        <taxon>Feliformia</taxon>
        <taxon>Felidae</taxon>
        <taxon>Pantherinae</taxon>
        <taxon>Panthera</taxon>
    </lineage>
</organism>
<dbReference type="InterPro" id="IPR037272">
    <property type="entry name" value="SNS_sf"/>
</dbReference>
<keyword evidence="6" id="KW-0479">Metal-binding</keyword>
<feature type="transmembrane region" description="Helical" evidence="9">
    <location>
        <begin position="383"/>
        <end position="401"/>
    </location>
</feature>
<dbReference type="PROSITE" id="PS50267">
    <property type="entry name" value="NA_NEUROTRAN_SYMP_3"/>
    <property type="match status" value="1"/>
</dbReference>
<name>A0A8C8WKH5_PANLE</name>
<keyword evidence="11" id="KW-1185">Reference proteome</keyword>
<keyword evidence="2" id="KW-0813">Transport</keyword>
<gene>
    <name evidence="10" type="primary">SLC6A3</name>
</gene>
<evidence type="ECO:0000256" key="2">
    <source>
        <dbReference type="ARBA" id="ARBA00022448"/>
    </source>
</evidence>
<evidence type="ECO:0000256" key="3">
    <source>
        <dbReference type="ARBA" id="ARBA00022692"/>
    </source>
</evidence>
<keyword evidence="5 9" id="KW-0472">Membrane</keyword>
<dbReference type="Ensembl" id="ENSPLOT00000005904.1">
    <property type="protein sequence ID" value="ENSPLOP00000005333.1"/>
    <property type="gene ID" value="ENSPLOG00000003913.1"/>
</dbReference>
<sequence>MSLGAQRWPWLFRGVGHRVGFTVILISLYVGFFYNVIIAWALHYFFSSFAAELPWVHCNNTWNSPDCVDARSAGPGSGPNRTLHTTPATEYFDRGIDDLGPPRWQLTSCLVLVIILLYFSLWKGVKTSGKVVWITATMPYAVLFALLLRGLTLPGAVDGIRAYLSVDFHRLCESSVWIDAATQVCFSLGVGFGVLIAFSSYNKFTNNCYRDAVITTSVNSLTSFSSGFVVFSFLGYMAQKHSVPIGDVAKDGPGLIFIIYPEALATLPLSSAWAVVFFIMLLTLGIDSMGGMESVITGLTDEFQVPWAGRGVPRRTPPAERALPLLQGGIYVFTLLDHFAAGTSILFGVLIEAIGVAWFYGVRQFSDDIQQMTGRRPSLYWRLCWKFFVVVVSVVTFRPPHYGAYAFPKWANALGWAIASSSMCMVPVYAAYKLCSLPGSLREVPGLASQAGSGAGTAPGPWDSPEPLGREGQREPQGHRSSRQSRLA</sequence>
<reference evidence="10" key="2">
    <citation type="submission" date="2025-08" db="UniProtKB">
        <authorList>
            <consortium name="Ensembl"/>
        </authorList>
    </citation>
    <scope>IDENTIFICATION</scope>
</reference>
<dbReference type="Pfam" id="PF00209">
    <property type="entry name" value="SNF"/>
    <property type="match status" value="1"/>
</dbReference>
<keyword evidence="3 9" id="KW-0812">Transmembrane</keyword>
<evidence type="ECO:0000256" key="6">
    <source>
        <dbReference type="PIRSR" id="PIRSR600175-1"/>
    </source>
</evidence>
<dbReference type="PANTHER" id="PTHR11616">
    <property type="entry name" value="SODIUM/CHLORIDE DEPENDENT TRANSPORTER"/>
    <property type="match status" value="1"/>
</dbReference>
<feature type="binding site" evidence="6">
    <location>
        <position position="287"/>
    </location>
    <ligand>
        <name>Na(+)</name>
        <dbReference type="ChEBI" id="CHEBI:29101"/>
        <label>1</label>
    </ligand>
</feature>
<evidence type="ECO:0000256" key="8">
    <source>
        <dbReference type="SAM" id="MobiDB-lite"/>
    </source>
</evidence>
<feature type="compositionally biased region" description="Basic and acidic residues" evidence="8">
    <location>
        <begin position="468"/>
        <end position="478"/>
    </location>
</feature>
<evidence type="ECO:0000313" key="10">
    <source>
        <dbReference type="Ensembl" id="ENSPLOP00000005333.1"/>
    </source>
</evidence>
<keyword evidence="6" id="KW-0915">Sodium</keyword>
<dbReference type="AlphaFoldDB" id="A0A8C8WKH5"/>
<feature type="disulfide bond" evidence="7">
    <location>
        <begin position="58"/>
        <end position="67"/>
    </location>
</feature>
<feature type="transmembrane region" description="Helical" evidence="9">
    <location>
        <begin position="21"/>
        <end position="46"/>
    </location>
</feature>
<evidence type="ECO:0000256" key="7">
    <source>
        <dbReference type="PIRSR" id="PIRSR600175-2"/>
    </source>
</evidence>
<feature type="transmembrane region" description="Helical" evidence="9">
    <location>
        <begin position="413"/>
        <end position="432"/>
    </location>
</feature>
<reference evidence="10" key="1">
    <citation type="journal article" date="2019" name="bioRxiv">
        <title>Long live the king: chromosome-level assembly of the lion (Panthera leo) using linked-read, Hi-C, and long read data.</title>
        <authorList>
            <person name="Armstrong E.E."/>
            <person name="Taylor R.W."/>
            <person name="Miller D.E."/>
            <person name="Kaelin C."/>
            <person name="Barsh G."/>
            <person name="Hadly E.A."/>
            <person name="Petrov D."/>
        </authorList>
    </citation>
    <scope>NUCLEOTIDE SEQUENCE [LARGE SCALE GENOMIC DNA]</scope>
</reference>
<dbReference type="PANTHER" id="PTHR11616:SF38">
    <property type="entry name" value="SODIUM-DEPENDENT DOPAMINE TRANSPORTER"/>
    <property type="match status" value="1"/>
</dbReference>
<dbReference type="GeneTree" id="ENSGT00940000161224"/>
<evidence type="ECO:0000256" key="5">
    <source>
        <dbReference type="ARBA" id="ARBA00023136"/>
    </source>
</evidence>
<dbReference type="GO" id="GO:0035725">
    <property type="term" value="P:sodium ion transmembrane transport"/>
    <property type="evidence" value="ECO:0007669"/>
    <property type="project" value="TreeGrafter"/>
</dbReference>
<feature type="region of interest" description="Disordered" evidence="8">
    <location>
        <begin position="448"/>
        <end position="488"/>
    </location>
</feature>
<feature type="transmembrane region" description="Helical" evidence="9">
    <location>
        <begin position="133"/>
        <end position="156"/>
    </location>
</feature>
<evidence type="ECO:0000256" key="9">
    <source>
        <dbReference type="SAM" id="Phobius"/>
    </source>
</evidence>
<feature type="binding site" evidence="6">
    <location>
        <position position="284"/>
    </location>
    <ligand>
        <name>Na(+)</name>
        <dbReference type="ChEBI" id="CHEBI:29101"/>
        <label>1</label>
    </ligand>
</feature>
<feature type="transmembrane region" description="Helical" evidence="9">
    <location>
        <begin position="345"/>
        <end position="362"/>
    </location>
</feature>
<reference evidence="10" key="3">
    <citation type="submission" date="2025-09" db="UniProtKB">
        <authorList>
            <consortium name="Ensembl"/>
        </authorList>
    </citation>
    <scope>IDENTIFICATION</scope>
</reference>
<dbReference type="GO" id="GO:0005886">
    <property type="term" value="C:plasma membrane"/>
    <property type="evidence" value="ECO:0007669"/>
    <property type="project" value="TreeGrafter"/>
</dbReference>
<dbReference type="OMA" id="CEASXDA"/>
<dbReference type="Proteomes" id="UP000694399">
    <property type="component" value="Chromosome A1"/>
</dbReference>
<dbReference type="GO" id="GO:0046872">
    <property type="term" value="F:metal ion binding"/>
    <property type="evidence" value="ECO:0007669"/>
    <property type="project" value="UniProtKB-KW"/>
</dbReference>
<accession>A0A8C8WKH5</accession>
<dbReference type="PRINTS" id="PR00176">
    <property type="entry name" value="NANEUSMPORT"/>
</dbReference>
<dbReference type="GO" id="GO:0006865">
    <property type="term" value="P:amino acid transport"/>
    <property type="evidence" value="ECO:0007669"/>
    <property type="project" value="TreeGrafter"/>
</dbReference>
<feature type="binding site" evidence="6">
    <location>
        <position position="288"/>
    </location>
    <ligand>
        <name>Na(+)</name>
        <dbReference type="ChEBI" id="CHEBI:29101"/>
        <label>1</label>
    </ligand>
</feature>
<keyword evidence="4 9" id="KW-1133">Transmembrane helix</keyword>
<comment type="subcellular location">
    <subcellularLocation>
        <location evidence="1">Membrane</location>
        <topology evidence="1">Multi-pass membrane protein</topology>
    </subcellularLocation>
</comment>
<proteinExistence type="predicted"/>
<feature type="binding site" evidence="6">
    <location>
        <position position="187"/>
    </location>
    <ligand>
        <name>Na(+)</name>
        <dbReference type="ChEBI" id="CHEBI:29101"/>
        <label>1</label>
    </ligand>
</feature>
<evidence type="ECO:0000313" key="11">
    <source>
        <dbReference type="Proteomes" id="UP000694399"/>
    </source>
</evidence>
<feature type="transmembrane region" description="Helical" evidence="9">
    <location>
        <begin position="104"/>
        <end position="121"/>
    </location>
</feature>
<feature type="transmembrane region" description="Helical" evidence="9">
    <location>
        <begin position="258"/>
        <end position="284"/>
    </location>
</feature>